<dbReference type="InterPro" id="IPR023907">
    <property type="entry name" value="Non-F420_Flavin_OxRdtase"/>
</dbReference>
<dbReference type="EMBL" id="JYJB01000005">
    <property type="protein sequence ID" value="KJL49037.1"/>
    <property type="molecule type" value="Genomic_DNA"/>
</dbReference>
<gene>
    <name evidence="3" type="primary">fgd_2</name>
    <name evidence="3" type="ORF">RS84_00667</name>
</gene>
<dbReference type="PANTHER" id="PTHR43244">
    <property type="match status" value="1"/>
</dbReference>
<dbReference type="InterPro" id="IPR036661">
    <property type="entry name" value="Luciferase-like_sf"/>
</dbReference>
<dbReference type="InterPro" id="IPR050564">
    <property type="entry name" value="F420-G6PD/mer"/>
</dbReference>
<dbReference type="SUPFAM" id="SSF51679">
    <property type="entry name" value="Bacterial luciferase-like"/>
    <property type="match status" value="1"/>
</dbReference>
<comment type="caution">
    <text evidence="3">The sequence shown here is derived from an EMBL/GenBank/DDBJ whole genome shotgun (WGS) entry which is preliminary data.</text>
</comment>
<keyword evidence="1 3" id="KW-0560">Oxidoreductase</keyword>
<dbReference type="STRING" id="273678.RS84_00667"/>
<proteinExistence type="predicted"/>
<dbReference type="RefSeq" id="WP_045256318.1">
    <property type="nucleotide sequence ID" value="NZ_JYJB01000005.1"/>
</dbReference>
<dbReference type="OrthoDB" id="180193at2"/>
<dbReference type="InterPro" id="IPR011251">
    <property type="entry name" value="Luciferase-like_dom"/>
</dbReference>
<dbReference type="PATRIC" id="fig|273678.4.peg.660"/>
<dbReference type="GO" id="GO:0052749">
    <property type="term" value="F:glucose-6-phosphate dehydrogenase (coenzyme F420) activity"/>
    <property type="evidence" value="ECO:0007669"/>
    <property type="project" value="UniProtKB-EC"/>
</dbReference>
<name>A0A0M2HQJ6_9MICO</name>
<accession>A0A0M2HQJ6</accession>
<dbReference type="NCBIfam" id="TIGR03557">
    <property type="entry name" value="F420_G6P_family"/>
    <property type="match status" value="1"/>
</dbReference>
<dbReference type="NCBIfam" id="TIGR03885">
    <property type="entry name" value="flavin_revert"/>
    <property type="match status" value="1"/>
</dbReference>
<dbReference type="Gene3D" id="3.20.20.30">
    <property type="entry name" value="Luciferase-like domain"/>
    <property type="match status" value="1"/>
</dbReference>
<dbReference type="InterPro" id="IPR019945">
    <property type="entry name" value="F420_G6P_DH-rel"/>
</dbReference>
<feature type="domain" description="Luciferase-like" evidence="2">
    <location>
        <begin position="10"/>
        <end position="285"/>
    </location>
</feature>
<dbReference type="PANTHER" id="PTHR43244:SF1">
    <property type="entry name" value="5,10-METHYLENETETRAHYDROMETHANOPTERIN REDUCTASE"/>
    <property type="match status" value="1"/>
</dbReference>
<sequence>MTIIGYHASHEQVPPGRLLADVRLAETAGFDAAMCSDHLAPWTRNQGESGFAWSWIGAALATTRIPIGLVTAPGQRYHPAITAQAIATVAEMFPGRFWAALGSGEAVNEHVTGDPWPDKASRDQRLRECVEVIRDLLAGERVSVDGHVRVHDARVWSRPSSPPPLLAAAVSPHTASSAAEWADGVITVGTDAAASGETFDAYRRAGGAGRTALQVHVSLEDTMEQAMRTAREQWSHATAPAELMWDLEQPEDFEARADPTDEKLRQAVIVTSSTQELAERVAELSRGVDEIYLHHVGRAQSPFLHRCGAELIPAIRALLGGESQS</sequence>
<protein>
    <submittedName>
        <fullName evidence="3">F420-dependent glucose-6-phosphate dehydrogenase</fullName>
        <ecNumber evidence="3">1.1.98.2</ecNumber>
    </submittedName>
</protein>
<evidence type="ECO:0000259" key="2">
    <source>
        <dbReference type="Pfam" id="PF00296"/>
    </source>
</evidence>
<dbReference type="Proteomes" id="UP000033900">
    <property type="component" value="Unassembled WGS sequence"/>
</dbReference>
<evidence type="ECO:0000313" key="4">
    <source>
        <dbReference type="Proteomes" id="UP000033900"/>
    </source>
</evidence>
<dbReference type="EC" id="1.1.98.2" evidence="3"/>
<dbReference type="GO" id="GO:0016705">
    <property type="term" value="F:oxidoreductase activity, acting on paired donors, with incorporation or reduction of molecular oxygen"/>
    <property type="evidence" value="ECO:0007669"/>
    <property type="project" value="InterPro"/>
</dbReference>
<keyword evidence="4" id="KW-1185">Reference proteome</keyword>
<evidence type="ECO:0000256" key="1">
    <source>
        <dbReference type="ARBA" id="ARBA00023002"/>
    </source>
</evidence>
<organism evidence="3 4">
    <name type="scientific">Microbacterium hydrocarbonoxydans</name>
    <dbReference type="NCBI Taxonomy" id="273678"/>
    <lineage>
        <taxon>Bacteria</taxon>
        <taxon>Bacillati</taxon>
        <taxon>Actinomycetota</taxon>
        <taxon>Actinomycetes</taxon>
        <taxon>Micrococcales</taxon>
        <taxon>Microbacteriaceae</taxon>
        <taxon>Microbacterium</taxon>
    </lineage>
</organism>
<dbReference type="Pfam" id="PF00296">
    <property type="entry name" value="Bac_luciferase"/>
    <property type="match status" value="1"/>
</dbReference>
<evidence type="ECO:0000313" key="3">
    <source>
        <dbReference type="EMBL" id="KJL49037.1"/>
    </source>
</evidence>
<reference evidence="3 4" key="1">
    <citation type="submission" date="2015-02" db="EMBL/GenBank/DDBJ databases">
        <title>Draft genome sequences of ten Microbacterium spp. with emphasis on heavy metal contaminated environments.</title>
        <authorList>
            <person name="Corretto E."/>
        </authorList>
    </citation>
    <scope>NUCLEOTIDE SEQUENCE [LARGE SCALE GENOMIC DNA]</scope>
    <source>
        <strain evidence="3 4">SA35</strain>
    </source>
</reference>
<dbReference type="AlphaFoldDB" id="A0A0M2HQJ6"/>